<keyword evidence="4" id="KW-1185">Reference proteome</keyword>
<name>A0ABD2YH71_9GENT</name>
<feature type="signal peptide" evidence="2">
    <location>
        <begin position="1"/>
        <end position="27"/>
    </location>
</feature>
<evidence type="ECO:0000313" key="3">
    <source>
        <dbReference type="EMBL" id="KAL3505560.1"/>
    </source>
</evidence>
<accession>A0ABD2YH71</accession>
<evidence type="ECO:0000256" key="2">
    <source>
        <dbReference type="SAM" id="SignalP"/>
    </source>
</evidence>
<comment type="caution">
    <text evidence="3">The sequence shown here is derived from an EMBL/GenBank/DDBJ whole genome shotgun (WGS) entry which is preliminary data.</text>
</comment>
<dbReference type="AlphaFoldDB" id="A0ABD2YH71"/>
<dbReference type="Proteomes" id="UP001630127">
    <property type="component" value="Unassembled WGS sequence"/>
</dbReference>
<proteinExistence type="predicted"/>
<reference evidence="3 4" key="1">
    <citation type="submission" date="2024-11" db="EMBL/GenBank/DDBJ databases">
        <title>A near-complete genome assembly of Cinchona calisaya.</title>
        <authorList>
            <person name="Lian D.C."/>
            <person name="Zhao X.W."/>
            <person name="Wei L."/>
        </authorList>
    </citation>
    <scope>NUCLEOTIDE SEQUENCE [LARGE SCALE GENOMIC DNA]</scope>
    <source>
        <tissue evidence="3">Nenye</tissue>
    </source>
</reference>
<evidence type="ECO:0000256" key="1">
    <source>
        <dbReference type="SAM" id="Phobius"/>
    </source>
</evidence>
<sequence>MIHSKNLCLISIALIATYWAGPHLSSATSYFFLIFQKPSCLLHLLADCLMAASPESHPTTLSPPPQLYPEDLQLKLYQAFIFSIPVLFAIILFLLFYLFYLKRSASATHSPPTAPPILPITLNQPTSSAPTHFDTDLKLKGDLKSELSTVFFDDYLKAKDSL</sequence>
<keyword evidence="2" id="KW-0732">Signal</keyword>
<evidence type="ECO:0000313" key="4">
    <source>
        <dbReference type="Proteomes" id="UP001630127"/>
    </source>
</evidence>
<keyword evidence="1" id="KW-0472">Membrane</keyword>
<feature type="transmembrane region" description="Helical" evidence="1">
    <location>
        <begin position="76"/>
        <end position="100"/>
    </location>
</feature>
<organism evidence="3 4">
    <name type="scientific">Cinchona calisaya</name>
    <dbReference type="NCBI Taxonomy" id="153742"/>
    <lineage>
        <taxon>Eukaryota</taxon>
        <taxon>Viridiplantae</taxon>
        <taxon>Streptophyta</taxon>
        <taxon>Embryophyta</taxon>
        <taxon>Tracheophyta</taxon>
        <taxon>Spermatophyta</taxon>
        <taxon>Magnoliopsida</taxon>
        <taxon>eudicotyledons</taxon>
        <taxon>Gunneridae</taxon>
        <taxon>Pentapetalae</taxon>
        <taxon>asterids</taxon>
        <taxon>lamiids</taxon>
        <taxon>Gentianales</taxon>
        <taxon>Rubiaceae</taxon>
        <taxon>Cinchonoideae</taxon>
        <taxon>Cinchoneae</taxon>
        <taxon>Cinchona</taxon>
    </lineage>
</organism>
<gene>
    <name evidence="3" type="ORF">ACH5RR_030942</name>
</gene>
<feature type="chain" id="PRO_5044773463" evidence="2">
    <location>
        <begin position="28"/>
        <end position="162"/>
    </location>
</feature>
<dbReference type="EMBL" id="JBJUIK010000013">
    <property type="protein sequence ID" value="KAL3505560.1"/>
    <property type="molecule type" value="Genomic_DNA"/>
</dbReference>
<keyword evidence="1" id="KW-1133">Transmembrane helix</keyword>
<keyword evidence="1" id="KW-0812">Transmembrane</keyword>
<protein>
    <submittedName>
        <fullName evidence="3">Uncharacterized protein</fullName>
    </submittedName>
</protein>